<organism evidence="2 3">
    <name type="scientific">Sphingomonas floccifaciens</name>
    <dbReference type="NCBI Taxonomy" id="1844115"/>
    <lineage>
        <taxon>Bacteria</taxon>
        <taxon>Pseudomonadati</taxon>
        <taxon>Pseudomonadota</taxon>
        <taxon>Alphaproteobacteria</taxon>
        <taxon>Sphingomonadales</taxon>
        <taxon>Sphingomonadaceae</taxon>
        <taxon>Sphingomonas</taxon>
    </lineage>
</organism>
<dbReference type="Pfam" id="PF10677">
    <property type="entry name" value="DUF2490"/>
    <property type="match status" value="1"/>
</dbReference>
<dbReference type="InterPro" id="IPR019619">
    <property type="entry name" value="DUF2490"/>
</dbReference>
<comment type="caution">
    <text evidence="2">The sequence shown here is derived from an EMBL/GenBank/DDBJ whole genome shotgun (WGS) entry which is preliminary data.</text>
</comment>
<dbReference type="EMBL" id="JBHUFC010000003">
    <property type="protein sequence ID" value="MFD1788163.1"/>
    <property type="molecule type" value="Genomic_DNA"/>
</dbReference>
<evidence type="ECO:0000256" key="1">
    <source>
        <dbReference type="SAM" id="SignalP"/>
    </source>
</evidence>
<evidence type="ECO:0000313" key="3">
    <source>
        <dbReference type="Proteomes" id="UP001597283"/>
    </source>
</evidence>
<reference evidence="3" key="1">
    <citation type="journal article" date="2019" name="Int. J. Syst. Evol. Microbiol.">
        <title>The Global Catalogue of Microorganisms (GCM) 10K type strain sequencing project: providing services to taxonomists for standard genome sequencing and annotation.</title>
        <authorList>
            <consortium name="The Broad Institute Genomics Platform"/>
            <consortium name="The Broad Institute Genome Sequencing Center for Infectious Disease"/>
            <person name="Wu L."/>
            <person name="Ma J."/>
        </authorList>
    </citation>
    <scope>NUCLEOTIDE SEQUENCE [LARGE SCALE GENOMIC DNA]</scope>
    <source>
        <strain evidence="3">Q85</strain>
    </source>
</reference>
<accession>A0ABW4NDD6</accession>
<keyword evidence="3" id="KW-1185">Reference proteome</keyword>
<keyword evidence="1" id="KW-0732">Signal</keyword>
<feature type="signal peptide" evidence="1">
    <location>
        <begin position="1"/>
        <end position="35"/>
    </location>
</feature>
<evidence type="ECO:0000313" key="2">
    <source>
        <dbReference type="EMBL" id="MFD1788163.1"/>
    </source>
</evidence>
<dbReference type="RefSeq" id="WP_380940537.1">
    <property type="nucleotide sequence ID" value="NZ_JBHUFC010000003.1"/>
</dbReference>
<gene>
    <name evidence="2" type="ORF">ACFSC3_11320</name>
</gene>
<proteinExistence type="predicted"/>
<dbReference type="Proteomes" id="UP001597283">
    <property type="component" value="Unassembled WGS sequence"/>
</dbReference>
<name>A0ABW4NDD6_9SPHN</name>
<protein>
    <submittedName>
        <fullName evidence="2">DUF2490 domain-containing protein</fullName>
    </submittedName>
</protein>
<feature type="chain" id="PRO_5045419073" evidence="1">
    <location>
        <begin position="36"/>
        <end position="244"/>
    </location>
</feature>
<sequence length="244" mass="27558">MERRPQPRLRRVQLLNLARALCAAPLLVVAQPATAQTVEDSQLWWQLNAVAPLSKTVRLTLEQIGRLSDDEGGLYQTEVGTLLGYKANSHVELGFGYRRVGGHNGQRDADEDRIRQHVILTFGRFTGRFRVDERFRDDRPGVGIRIRPLLRYNLPIGRTKGLAAFYSHESFFLPNTTVFQRSGYERMRNIVGVTLPIAKGVSADMGYLNQYRFARAGGRAQMVHALTVQMTLSMTPHPTPKLDD</sequence>